<keyword evidence="7" id="KW-0408">Iron</keyword>
<dbReference type="Proteomes" id="UP000267464">
    <property type="component" value="Unassembled WGS sequence"/>
</dbReference>
<reference evidence="15 16" key="1">
    <citation type="submission" date="2018-08" db="EMBL/GenBank/DDBJ databases">
        <authorList>
            <person name="Khan S.A."/>
            <person name="Jeon C.O."/>
            <person name="Chun B.H."/>
            <person name="Jeong S.E."/>
        </authorList>
    </citation>
    <scope>NUCLEOTIDE SEQUENCE [LARGE SCALE GENOMIC DNA]</scope>
    <source>
        <strain evidence="15 16">S-16</strain>
    </source>
</reference>
<keyword evidence="11 15" id="KW-0675">Receptor</keyword>
<accession>A0A3N7HKN4</accession>
<dbReference type="EMBL" id="QUSW01000006">
    <property type="protein sequence ID" value="RQP22650.1"/>
    <property type="molecule type" value="Genomic_DNA"/>
</dbReference>
<evidence type="ECO:0000256" key="5">
    <source>
        <dbReference type="ARBA" id="ARBA00022496"/>
    </source>
</evidence>
<evidence type="ECO:0000256" key="12">
    <source>
        <dbReference type="ARBA" id="ARBA00023237"/>
    </source>
</evidence>
<evidence type="ECO:0000313" key="15">
    <source>
        <dbReference type="EMBL" id="RQP22650.1"/>
    </source>
</evidence>
<evidence type="ECO:0000256" key="2">
    <source>
        <dbReference type="ARBA" id="ARBA00009810"/>
    </source>
</evidence>
<dbReference type="Gene3D" id="2.170.130.10">
    <property type="entry name" value="TonB-dependent receptor, plug domain"/>
    <property type="match status" value="1"/>
</dbReference>
<evidence type="ECO:0000256" key="11">
    <source>
        <dbReference type="ARBA" id="ARBA00023170"/>
    </source>
</evidence>
<evidence type="ECO:0000256" key="8">
    <source>
        <dbReference type="ARBA" id="ARBA00023065"/>
    </source>
</evidence>
<name>A0A3N7HKN4_9BURK</name>
<keyword evidence="6 13" id="KW-0812">Transmembrane</keyword>
<dbReference type="SUPFAM" id="SSF56935">
    <property type="entry name" value="Porins"/>
    <property type="match status" value="1"/>
</dbReference>
<keyword evidence="9" id="KW-0798">TonB box</keyword>
<dbReference type="InterPro" id="IPR037066">
    <property type="entry name" value="Plug_dom_sf"/>
</dbReference>
<evidence type="ECO:0000256" key="10">
    <source>
        <dbReference type="ARBA" id="ARBA00023136"/>
    </source>
</evidence>
<keyword evidence="8" id="KW-0406">Ion transport</keyword>
<dbReference type="PANTHER" id="PTHR32552">
    <property type="entry name" value="FERRICHROME IRON RECEPTOR-RELATED"/>
    <property type="match status" value="1"/>
</dbReference>
<keyword evidence="12 13" id="KW-0998">Cell outer membrane</keyword>
<dbReference type="PANTHER" id="PTHR32552:SF81">
    <property type="entry name" value="TONB-DEPENDENT OUTER MEMBRANE RECEPTOR"/>
    <property type="match status" value="1"/>
</dbReference>
<proteinExistence type="inferred from homology"/>
<keyword evidence="16" id="KW-1185">Reference proteome</keyword>
<evidence type="ECO:0000313" key="16">
    <source>
        <dbReference type="Proteomes" id="UP000267464"/>
    </source>
</evidence>
<sequence>MGCALISLGGAGSSAWAGGEQSLPGVTIIGQSVVQVGVADSANVGVVTQKQLEDRTVYRPGELLEAAPGLIVSQHSGEGKANQFYLRGFNLDHGTDLRTTVDGMLVNTRSHAHGQGWTDLNFIIPELATGLEYKKGPYYAEEGDFSSAGAVRLKYADTLPGGRYSVSLGQDGYRRALAANSTAFADGNLLYAFEAMHNDGPFVHPDDYRKFNAVLRYSRQYGSDGGFNLTAMAYEGKWNSTDQIPQSAIDAGLISNRFDAMDPTDGGKSHRYSLSGSWRRFDENSATYANAYVIRSGLSLFSNFTYFLDDPVHGDQFAQPDDRTTTAFNVSRKWPGLLGAYETDNTVGLQFQNDSISNALQSTQARDVVSTTRADHIRETSLALYYEYGTTWNSWFRTVAGVRADSYRMSVASDNPLNSGTRSQTMANPKLSLVFGPWSGTEYYVNMGGGFHSNDARGATITVDPKDPATPASQVTPLVRSKGFELGVRTSPIPGLQTSVSLYRLDFDSELVFEGDAGTTSAGRPSRRTGFEIANYYKLSDWLTIDGDIAFARARFRDADPIGTRIPGAVEGVASLAVSVDNLGPWYGEFQWRYFGPRPLIEDNSVRSQSTIGLNGHVGYKFNDKVRIELEGFNLANRKASAIDYFYSSRLTPTGTAQDAIHFHPIEPRSFRLSLLARF</sequence>
<evidence type="ECO:0000256" key="1">
    <source>
        <dbReference type="ARBA" id="ARBA00004571"/>
    </source>
</evidence>
<dbReference type="OrthoDB" id="99480at2"/>
<dbReference type="GO" id="GO:0006826">
    <property type="term" value="P:iron ion transport"/>
    <property type="evidence" value="ECO:0007669"/>
    <property type="project" value="UniProtKB-KW"/>
</dbReference>
<evidence type="ECO:0000256" key="7">
    <source>
        <dbReference type="ARBA" id="ARBA00023004"/>
    </source>
</evidence>
<dbReference type="InterPro" id="IPR012910">
    <property type="entry name" value="Plug_dom"/>
</dbReference>
<evidence type="ECO:0000256" key="13">
    <source>
        <dbReference type="PROSITE-ProRule" id="PRU01360"/>
    </source>
</evidence>
<evidence type="ECO:0000256" key="6">
    <source>
        <dbReference type="ARBA" id="ARBA00022692"/>
    </source>
</evidence>
<evidence type="ECO:0000256" key="9">
    <source>
        <dbReference type="ARBA" id="ARBA00023077"/>
    </source>
</evidence>
<organism evidence="15 16">
    <name type="scientific">Piscinibacter terrae</name>
    <dbReference type="NCBI Taxonomy" id="2496871"/>
    <lineage>
        <taxon>Bacteria</taxon>
        <taxon>Pseudomonadati</taxon>
        <taxon>Pseudomonadota</taxon>
        <taxon>Betaproteobacteria</taxon>
        <taxon>Burkholderiales</taxon>
        <taxon>Sphaerotilaceae</taxon>
        <taxon>Piscinibacter</taxon>
    </lineage>
</organism>
<feature type="domain" description="TonB-dependent receptor plug" evidence="14">
    <location>
        <begin position="42"/>
        <end position="150"/>
    </location>
</feature>
<dbReference type="PROSITE" id="PS52016">
    <property type="entry name" value="TONB_DEPENDENT_REC_3"/>
    <property type="match status" value="1"/>
</dbReference>
<evidence type="ECO:0000256" key="4">
    <source>
        <dbReference type="ARBA" id="ARBA00022452"/>
    </source>
</evidence>
<dbReference type="AlphaFoldDB" id="A0A3N7HKN4"/>
<gene>
    <name evidence="15" type="ORF">DZC73_20290</name>
</gene>
<keyword evidence="5" id="KW-0410">Iron transport</keyword>
<dbReference type="GO" id="GO:0009279">
    <property type="term" value="C:cell outer membrane"/>
    <property type="evidence" value="ECO:0007669"/>
    <property type="project" value="UniProtKB-SubCell"/>
</dbReference>
<reference evidence="15 16" key="2">
    <citation type="submission" date="2018-12" db="EMBL/GenBank/DDBJ databases">
        <title>Rhizobacter gummiphilus sp. nov., a rubber-degrading bacterium isolated from the soil of a botanical garden in Japan.</title>
        <authorList>
            <person name="Shunsuke S.S."/>
        </authorList>
    </citation>
    <scope>NUCLEOTIDE SEQUENCE [LARGE SCALE GENOMIC DNA]</scope>
    <source>
        <strain evidence="15 16">S-16</strain>
    </source>
</reference>
<dbReference type="InterPro" id="IPR036942">
    <property type="entry name" value="Beta-barrel_TonB_sf"/>
</dbReference>
<dbReference type="Pfam" id="PF07715">
    <property type="entry name" value="Plug"/>
    <property type="match status" value="1"/>
</dbReference>
<comment type="subcellular location">
    <subcellularLocation>
        <location evidence="1 13">Cell outer membrane</location>
        <topology evidence="1 13">Multi-pass membrane protein</topology>
    </subcellularLocation>
</comment>
<evidence type="ECO:0000256" key="3">
    <source>
        <dbReference type="ARBA" id="ARBA00022448"/>
    </source>
</evidence>
<keyword evidence="3 13" id="KW-0813">Transport</keyword>
<comment type="caution">
    <text evidence="15">The sequence shown here is derived from an EMBL/GenBank/DDBJ whole genome shotgun (WGS) entry which is preliminary data.</text>
</comment>
<keyword evidence="4 13" id="KW-1134">Transmembrane beta strand</keyword>
<protein>
    <submittedName>
        <fullName evidence="15">TonB-dependent receptor</fullName>
    </submittedName>
</protein>
<dbReference type="Gene3D" id="2.40.170.20">
    <property type="entry name" value="TonB-dependent receptor, beta-barrel domain"/>
    <property type="match status" value="1"/>
</dbReference>
<keyword evidence="10 13" id="KW-0472">Membrane</keyword>
<evidence type="ECO:0000259" key="14">
    <source>
        <dbReference type="Pfam" id="PF07715"/>
    </source>
</evidence>
<dbReference type="InterPro" id="IPR039426">
    <property type="entry name" value="TonB-dep_rcpt-like"/>
</dbReference>
<comment type="similarity">
    <text evidence="2 13">Belongs to the TonB-dependent receptor family.</text>
</comment>